<protein>
    <submittedName>
        <fullName evidence="2">Uncharacterized protein</fullName>
    </submittedName>
</protein>
<keyword evidence="4" id="KW-1185">Reference proteome</keyword>
<feature type="region of interest" description="Disordered" evidence="1">
    <location>
        <begin position="15"/>
        <end position="52"/>
    </location>
</feature>
<evidence type="ECO:0000313" key="3">
    <source>
        <dbReference type="EMBL" id="SEU09456.1"/>
    </source>
</evidence>
<feature type="compositionally biased region" description="Polar residues" evidence="1">
    <location>
        <begin position="17"/>
        <end position="26"/>
    </location>
</feature>
<organism evidence="2 5">
    <name type="scientific">Natrinema hispanicum</name>
    <dbReference type="NCBI Taxonomy" id="392421"/>
    <lineage>
        <taxon>Archaea</taxon>
        <taxon>Methanobacteriati</taxon>
        <taxon>Methanobacteriota</taxon>
        <taxon>Stenosarchaea group</taxon>
        <taxon>Halobacteria</taxon>
        <taxon>Halobacteriales</taxon>
        <taxon>Natrialbaceae</taxon>
        <taxon>Natrinema</taxon>
    </lineage>
</organism>
<evidence type="ECO:0000313" key="2">
    <source>
        <dbReference type="EMBL" id="SDD62762.1"/>
    </source>
</evidence>
<gene>
    <name evidence="3" type="ORF">SAMN04488694_14221</name>
    <name evidence="2" type="ORF">SAMN05192552_103521</name>
</gene>
<dbReference type="Proteomes" id="UP000199320">
    <property type="component" value="Unassembled WGS sequence"/>
</dbReference>
<proteinExistence type="predicted"/>
<evidence type="ECO:0000256" key="1">
    <source>
        <dbReference type="SAM" id="MobiDB-lite"/>
    </source>
</evidence>
<dbReference type="EMBL" id="FMZP01000035">
    <property type="protein sequence ID" value="SDD62762.1"/>
    <property type="molecule type" value="Genomic_DNA"/>
</dbReference>
<evidence type="ECO:0000313" key="5">
    <source>
        <dbReference type="Proteomes" id="UP000324021"/>
    </source>
</evidence>
<evidence type="ECO:0000313" key="4">
    <source>
        <dbReference type="Proteomes" id="UP000199320"/>
    </source>
</evidence>
<name>A0A1G6WA67_9EURY</name>
<reference evidence="3" key="2">
    <citation type="submission" date="2016-10" db="EMBL/GenBank/DDBJ databases">
        <authorList>
            <person name="de Groot N.N."/>
        </authorList>
    </citation>
    <scope>NUCLEOTIDE SEQUENCE [LARGE SCALE GENOMIC DNA]</scope>
    <source>
        <strain evidence="3">CDM_6</strain>
    </source>
</reference>
<reference evidence="4 5" key="1">
    <citation type="submission" date="2016-10" db="EMBL/GenBank/DDBJ databases">
        <authorList>
            <person name="Varghese N."/>
            <person name="Submissions S."/>
        </authorList>
    </citation>
    <scope>NUCLEOTIDE SEQUENCE [LARGE SCALE GENOMIC DNA]</scope>
    <source>
        <strain evidence="2 5">CDM_1</strain>
        <strain evidence="4">CDM_6</strain>
    </source>
</reference>
<sequence>MITAPVLAIPIEALQPERQNAEQTQETLDRGERSIANVEVNDRPDAGSLINSAETTGYSTGYFDYNCRCHDGHVLARRHWAEYKMTVASPWSEYSYYRWWILRPR</sequence>
<dbReference type="AlphaFoldDB" id="A0A1G6WA67"/>
<dbReference type="Proteomes" id="UP000324021">
    <property type="component" value="Unassembled WGS sequence"/>
</dbReference>
<accession>A0A1G6WA67</accession>
<dbReference type="EMBL" id="FOIC01000042">
    <property type="protein sequence ID" value="SEU09456.1"/>
    <property type="molecule type" value="Genomic_DNA"/>
</dbReference>